<evidence type="ECO:0000313" key="2">
    <source>
        <dbReference type="EMBL" id="RII40207.1"/>
    </source>
</evidence>
<reference evidence="2 3" key="1">
    <citation type="submission" date="2018-08" db="EMBL/GenBank/DDBJ databases">
        <title>Pseudooceanicola sediminis CY03 in the family Rhodobacteracea.</title>
        <authorList>
            <person name="Zhang Y.-J."/>
        </authorList>
    </citation>
    <scope>NUCLEOTIDE SEQUENCE [LARGE SCALE GENOMIC DNA]</scope>
    <source>
        <strain evidence="2 3">CY03</strain>
    </source>
</reference>
<dbReference type="Pfam" id="PF04326">
    <property type="entry name" value="SLFN_AlbA_2"/>
    <property type="match status" value="1"/>
</dbReference>
<feature type="domain" description="Schlafen AlbA-2" evidence="1">
    <location>
        <begin position="19"/>
        <end position="138"/>
    </location>
</feature>
<comment type="caution">
    <text evidence="2">The sequence shown here is derived from an EMBL/GenBank/DDBJ whole genome shotgun (WGS) entry which is preliminary data.</text>
</comment>
<dbReference type="PANTHER" id="PTHR30595:SF6">
    <property type="entry name" value="SCHLAFEN ALBA-2 DOMAIN-CONTAINING PROTEIN"/>
    <property type="match status" value="1"/>
</dbReference>
<dbReference type="Pfam" id="PF13749">
    <property type="entry name" value="HATPase_c_4"/>
    <property type="match status" value="1"/>
</dbReference>
<accession>A0A399J6N0</accession>
<dbReference type="AlphaFoldDB" id="A0A399J6N0"/>
<dbReference type="InterPro" id="IPR038475">
    <property type="entry name" value="RecG_C_sf"/>
</dbReference>
<dbReference type="PANTHER" id="PTHR30595">
    <property type="entry name" value="GLPR-RELATED TRANSCRIPTIONAL REPRESSOR"/>
    <property type="match status" value="1"/>
</dbReference>
<gene>
    <name evidence="2" type="ORF">DL237_02485</name>
</gene>
<dbReference type="OrthoDB" id="9805115at2"/>
<proteinExistence type="predicted"/>
<keyword evidence="3" id="KW-1185">Reference proteome</keyword>
<dbReference type="InterPro" id="IPR038461">
    <property type="entry name" value="Schlafen_AlbA_2_dom_sf"/>
</dbReference>
<sequence>MSQNRDIEIVDDLRARSSENGWLEFKKNWKDPFKIGIYISALSNSARLEGKDSAYLVWGVENDTHEIVGTSFDPGLEIVGNQPLEMWLRQRLSPAPAFHFREVLHPSGRVVLLEIPAPILAPTAFDSIAYIRSGSATPKLSEDQLRYQALIEKLRPYTWENGVALSYVSTSDVLRLLDVDVYYRLLGESRPDSDDRVLERLEVERLVRNDFGARWDVLNLGAILFASNLSDFGPSMARKGVRFVRYSGADRTTTVTHRQDGKKGYAAGFENLLEYVNGLLPQNEHIGQALRESHPLFPRLSLRELIANALIHQDLTITGAGPQIELFADRIEITNPGCPLVDTDRMIDQPPRSRNETLAALMRRMGMCEEQGSGLDKVFREVEVFQLPAPLLRSTEAAMQVVLYGPRTFAEMTPEERVRACYFHTVLRFMAGERMKNTSLCERFGIDKKNAAQASAVIGKALDAGLIKYADEDHPRAGYHPWWS</sequence>
<dbReference type="EMBL" id="QWJJ01000002">
    <property type="protein sequence ID" value="RII40207.1"/>
    <property type="molecule type" value="Genomic_DNA"/>
</dbReference>
<dbReference type="Gene3D" id="3.30.565.60">
    <property type="match status" value="1"/>
</dbReference>
<dbReference type="Gene3D" id="3.30.950.30">
    <property type="entry name" value="Schlafen, AAA domain"/>
    <property type="match status" value="1"/>
</dbReference>
<dbReference type="RefSeq" id="WP_119397446.1">
    <property type="nucleotide sequence ID" value="NZ_QWJJ01000002.1"/>
</dbReference>
<organism evidence="2 3">
    <name type="scientific">Pseudooceanicola sediminis</name>
    <dbReference type="NCBI Taxonomy" id="2211117"/>
    <lineage>
        <taxon>Bacteria</taxon>
        <taxon>Pseudomonadati</taxon>
        <taxon>Pseudomonadota</taxon>
        <taxon>Alphaproteobacteria</taxon>
        <taxon>Rhodobacterales</taxon>
        <taxon>Paracoccaceae</taxon>
        <taxon>Pseudooceanicola</taxon>
    </lineage>
</organism>
<dbReference type="Proteomes" id="UP000265848">
    <property type="component" value="Unassembled WGS sequence"/>
</dbReference>
<evidence type="ECO:0000313" key="3">
    <source>
        <dbReference type="Proteomes" id="UP000265848"/>
    </source>
</evidence>
<protein>
    <submittedName>
        <fullName evidence="2">Transcriptional regulator</fullName>
    </submittedName>
</protein>
<name>A0A399J6N0_9RHOB</name>
<evidence type="ECO:0000259" key="1">
    <source>
        <dbReference type="Pfam" id="PF04326"/>
    </source>
</evidence>
<dbReference type="InterPro" id="IPR007421">
    <property type="entry name" value="Schlafen_AlbA_2_dom"/>
</dbReference>